<comment type="caution">
    <text evidence="2">The sequence shown here is derived from an EMBL/GenBank/DDBJ whole genome shotgun (WGS) entry which is preliminary data.</text>
</comment>
<gene>
    <name evidence="2" type="ORF">EST38_g405</name>
</gene>
<organism evidence="2 3">
    <name type="scientific">Candolleomyces aberdarensis</name>
    <dbReference type="NCBI Taxonomy" id="2316362"/>
    <lineage>
        <taxon>Eukaryota</taxon>
        <taxon>Fungi</taxon>
        <taxon>Dikarya</taxon>
        <taxon>Basidiomycota</taxon>
        <taxon>Agaricomycotina</taxon>
        <taxon>Agaricomycetes</taxon>
        <taxon>Agaricomycetidae</taxon>
        <taxon>Agaricales</taxon>
        <taxon>Agaricineae</taxon>
        <taxon>Psathyrellaceae</taxon>
        <taxon>Candolleomyces</taxon>
    </lineage>
</organism>
<evidence type="ECO:0000313" key="2">
    <source>
        <dbReference type="EMBL" id="RXW25465.1"/>
    </source>
</evidence>
<evidence type="ECO:0000256" key="1">
    <source>
        <dbReference type="SAM" id="MobiDB-lite"/>
    </source>
</evidence>
<feature type="region of interest" description="Disordered" evidence="1">
    <location>
        <begin position="1063"/>
        <end position="1088"/>
    </location>
</feature>
<dbReference type="Proteomes" id="UP000290288">
    <property type="component" value="Unassembled WGS sequence"/>
</dbReference>
<evidence type="ECO:0008006" key="4">
    <source>
        <dbReference type="Google" id="ProtNLM"/>
    </source>
</evidence>
<dbReference type="AlphaFoldDB" id="A0A4Q2E236"/>
<sequence length="1151" mass="126597">MPQLLQWCTLSPQGASNLGAGAQPFKELPDVVSETEPEAFVLDIFFHVQYTGPTEQAAKRAANALVPTSIAFAGGQMDFTVDMGPEYATRLMIVKGHYDVVSLAVYGQVASEPAPVDSYEQKPLPVVQPLPLSKSIDPANSPEPKQLAEKLLSIISDPVSLPLVVRLMFCLKPADDDWEDPDFPHLYSDLEDNEADFDLEGVVSSMRRPIEDDIPADSDAFSKLADRVLDFIGPKSNDQAYHIAKLLNISGPQHPEMARTLLDKLDLLSIFDESTVDESIILSLLHACANRDVANHIASNDKLFEFFASLQTNSKFDQYTQAAAKRLITRIEGWQLFEECLVNKGDCAGAIKFLKDITSEENSVGIWVSCILLNEDLYSPLANRDDATGALPPPLFRNPSYTVNHGEFVTFVRALVGIICVLGVWAWADSLPNDMCRERTLGVINVWQSIEGYDNIVNHLLRLRQLTRRLGWIVADSDPPRKSGIFAERIVSKLADDPAACLQEAFIDTTLNLKQPLSVITEQDRLALRKNALVAEDGLAAAVEELLYTSERPFSLRRLRTLRVSIAIVQKEIEDEEGEWRVLNKFWEGDAHGIVGHLIDLLSDISGDVSKHFALSNVSRVDHVQVALLFNTANDLLRLIEVLSDGYPLTSMSLRTFAAAVADLFVCCDSADGSLAQTSAACAAAQTARQACLDVTHVLTGPAAFTEAGGLNAQVVLRTVLAHASSYGEHEPVHHFLQVYSLVDHILPYPNDDDQESEPSHWITTVLPKSLGELKTFFKLLDADSRLHMFRRLVRMDSGVIGVGEWLLTEELKGVMQVLQTLERPQLPDDYRLVLQYQVSASLNFVLDIVKPESTLSNWYQDALASDQDLVHLQIGVLTMVLDGCYTSPSLTRLVSALADKADGFDPDLRFIILLHLLRVAQLDPTMPGILNSFFPILENLPPESIDSERLRLQFGLTLSSLAQDTTSIQPETAGILLQTFEWALKQGDKRLSTLQGLRAEEFNSLCGVIANLNPEASAAIEEISSAITIDEDEVFAPSPVGLPSERQMQLSLGAIEGLLQPKDTKEDGSTIPRPSTPRAGNKTPDILGTIISPPTALLRSPAATGLTKTYANNDFRQLRQAPSARLNTSRLPSTHGTFPFVSPLPKTVLT</sequence>
<accession>A0A4Q2E236</accession>
<proteinExistence type="predicted"/>
<dbReference type="OrthoDB" id="2011702at2759"/>
<keyword evidence="3" id="KW-1185">Reference proteome</keyword>
<reference evidence="2 3" key="1">
    <citation type="submission" date="2019-01" db="EMBL/GenBank/DDBJ databases">
        <title>Draft genome sequence of Psathyrella aberdarensis IHI B618.</title>
        <authorList>
            <person name="Buettner E."/>
            <person name="Kellner H."/>
        </authorList>
    </citation>
    <scope>NUCLEOTIDE SEQUENCE [LARGE SCALE GENOMIC DNA]</scope>
    <source>
        <strain evidence="2 3">IHI B618</strain>
    </source>
</reference>
<name>A0A4Q2E236_9AGAR</name>
<evidence type="ECO:0000313" key="3">
    <source>
        <dbReference type="Proteomes" id="UP000290288"/>
    </source>
</evidence>
<dbReference type="STRING" id="2316362.A0A4Q2E236"/>
<protein>
    <recommendedName>
        <fullName evidence="4">Virilizer N-terminal domain-containing protein</fullName>
    </recommendedName>
</protein>
<dbReference type="EMBL" id="SDEE01000005">
    <property type="protein sequence ID" value="RXW25465.1"/>
    <property type="molecule type" value="Genomic_DNA"/>
</dbReference>